<dbReference type="InterPro" id="IPR032675">
    <property type="entry name" value="LRR_dom_sf"/>
</dbReference>
<organism evidence="1 2">
    <name type="scientific">Cetraspora pellucida</name>
    <dbReference type="NCBI Taxonomy" id="1433469"/>
    <lineage>
        <taxon>Eukaryota</taxon>
        <taxon>Fungi</taxon>
        <taxon>Fungi incertae sedis</taxon>
        <taxon>Mucoromycota</taxon>
        <taxon>Glomeromycotina</taxon>
        <taxon>Glomeromycetes</taxon>
        <taxon>Diversisporales</taxon>
        <taxon>Gigasporaceae</taxon>
        <taxon>Cetraspora</taxon>
    </lineage>
</organism>
<accession>A0A9N8Z481</accession>
<evidence type="ECO:0000313" key="1">
    <source>
        <dbReference type="EMBL" id="CAG8472292.1"/>
    </source>
</evidence>
<gene>
    <name evidence="1" type="ORF">CPELLU_LOCUS1129</name>
</gene>
<dbReference type="InterPro" id="IPR001611">
    <property type="entry name" value="Leu-rich_rpt"/>
</dbReference>
<keyword evidence="2" id="KW-1185">Reference proteome</keyword>
<reference evidence="1" key="1">
    <citation type="submission" date="2021-06" db="EMBL/GenBank/DDBJ databases">
        <authorList>
            <person name="Kallberg Y."/>
            <person name="Tangrot J."/>
            <person name="Rosling A."/>
        </authorList>
    </citation>
    <scope>NUCLEOTIDE SEQUENCE</scope>
    <source>
        <strain evidence="1">FL966</strain>
    </source>
</reference>
<sequence length="99" mass="10806">MNAGGKALATALYKNSTLTHLYISSNHLDSEVGKTLASVLYVNTTLTHLSLWNNQLGSEGGRALAEALSGYEIEFSKLSSFWQPNKDTYLLKIKLSVLS</sequence>
<name>A0A9N8Z481_9GLOM</name>
<evidence type="ECO:0000313" key="2">
    <source>
        <dbReference type="Proteomes" id="UP000789759"/>
    </source>
</evidence>
<dbReference type="OrthoDB" id="120976at2759"/>
<comment type="caution">
    <text evidence="1">The sequence shown here is derived from an EMBL/GenBank/DDBJ whole genome shotgun (WGS) entry which is preliminary data.</text>
</comment>
<dbReference type="Proteomes" id="UP000789759">
    <property type="component" value="Unassembled WGS sequence"/>
</dbReference>
<dbReference type="InterPro" id="IPR052394">
    <property type="entry name" value="LRR-containing"/>
</dbReference>
<dbReference type="EMBL" id="CAJVQA010000392">
    <property type="protein sequence ID" value="CAG8472292.1"/>
    <property type="molecule type" value="Genomic_DNA"/>
</dbReference>
<dbReference type="SUPFAM" id="SSF52047">
    <property type="entry name" value="RNI-like"/>
    <property type="match status" value="1"/>
</dbReference>
<dbReference type="PANTHER" id="PTHR24114:SF2">
    <property type="entry name" value="F-BOX DOMAIN-CONTAINING PROTEIN-RELATED"/>
    <property type="match status" value="1"/>
</dbReference>
<dbReference type="PANTHER" id="PTHR24114">
    <property type="entry name" value="LEUCINE RICH REPEAT FAMILY PROTEIN"/>
    <property type="match status" value="1"/>
</dbReference>
<dbReference type="SMART" id="SM00368">
    <property type="entry name" value="LRR_RI"/>
    <property type="match status" value="2"/>
</dbReference>
<protein>
    <submittedName>
        <fullName evidence="1">12932_t:CDS:1</fullName>
    </submittedName>
</protein>
<dbReference type="Gene3D" id="3.80.10.10">
    <property type="entry name" value="Ribonuclease Inhibitor"/>
    <property type="match status" value="1"/>
</dbReference>
<proteinExistence type="predicted"/>
<dbReference type="Pfam" id="PF13516">
    <property type="entry name" value="LRR_6"/>
    <property type="match status" value="2"/>
</dbReference>
<dbReference type="AlphaFoldDB" id="A0A9N8Z481"/>